<protein>
    <recommendedName>
        <fullName evidence="2">EGF-like domain-containing protein</fullName>
    </recommendedName>
</protein>
<dbReference type="InterPro" id="IPR000742">
    <property type="entry name" value="EGF"/>
</dbReference>
<sequence length="298" mass="33821">MYGGNTRWNVCAQQRKAFVNPQSECRVKCLNGGFCAYLVDDPSVHTCLCLLNVYYGDRCQYAVGETTTLATDSTERLLLHHSGGEGFEIEHRRHEPSSPVQAGKLSDGEALKYDEMSQFGYTKIYQVKEPKRIISTEEMKMDENDYTEGWNTATGDDDEYSYDDRADADSLDTAGSDSSIPVWLQEPDDYRTLIEQENPQGIYLNKKKADQIVTRLNKDKRMKNTDGESLVRWTAEGDDNSDSGDLVTEWQSMDDGWMISKRRRVITSGAAVITSNPLQLTSSLIFLVMPLLRWQQFV</sequence>
<dbReference type="PROSITE" id="PS50026">
    <property type="entry name" value="EGF_3"/>
    <property type="match status" value="1"/>
</dbReference>
<evidence type="ECO:0000313" key="3">
    <source>
        <dbReference type="EMBL" id="VDK78192.1"/>
    </source>
</evidence>
<feature type="disulfide bond" evidence="1">
    <location>
        <begin position="25"/>
        <end position="35"/>
    </location>
</feature>
<reference evidence="3 4" key="1">
    <citation type="submission" date="2018-08" db="EMBL/GenBank/DDBJ databases">
        <authorList>
            <person name="Laetsch R D."/>
            <person name="Stevens L."/>
            <person name="Kumar S."/>
            <person name="Blaxter L. M."/>
        </authorList>
    </citation>
    <scope>NUCLEOTIDE SEQUENCE [LARGE SCALE GENOMIC DNA]</scope>
</reference>
<dbReference type="SUPFAM" id="SSF57196">
    <property type="entry name" value="EGF/Laminin"/>
    <property type="match status" value="1"/>
</dbReference>
<gene>
    <name evidence="3" type="ORF">NLS_LOCUS3982</name>
</gene>
<evidence type="ECO:0000256" key="1">
    <source>
        <dbReference type="PROSITE-ProRule" id="PRU00076"/>
    </source>
</evidence>
<dbReference type="Proteomes" id="UP000277928">
    <property type="component" value="Unassembled WGS sequence"/>
</dbReference>
<accession>A0A3P6SQR1</accession>
<proteinExistence type="predicted"/>
<evidence type="ECO:0000259" key="2">
    <source>
        <dbReference type="PROSITE" id="PS50026"/>
    </source>
</evidence>
<dbReference type="EMBL" id="UYRX01000236">
    <property type="protein sequence ID" value="VDK78192.1"/>
    <property type="molecule type" value="Genomic_DNA"/>
</dbReference>
<dbReference type="OrthoDB" id="5870055at2759"/>
<comment type="caution">
    <text evidence="1">Lacks conserved residue(s) required for the propagation of feature annotation.</text>
</comment>
<name>A0A3P6SQR1_LITSI</name>
<feature type="domain" description="EGF-like" evidence="2">
    <location>
        <begin position="21"/>
        <end position="60"/>
    </location>
</feature>
<organism evidence="3 4">
    <name type="scientific">Litomosoides sigmodontis</name>
    <name type="common">Filarial nematode worm</name>
    <dbReference type="NCBI Taxonomy" id="42156"/>
    <lineage>
        <taxon>Eukaryota</taxon>
        <taxon>Metazoa</taxon>
        <taxon>Ecdysozoa</taxon>
        <taxon>Nematoda</taxon>
        <taxon>Chromadorea</taxon>
        <taxon>Rhabditida</taxon>
        <taxon>Spirurina</taxon>
        <taxon>Spiruromorpha</taxon>
        <taxon>Filarioidea</taxon>
        <taxon>Onchocercidae</taxon>
        <taxon>Litomosoides</taxon>
    </lineage>
</organism>
<dbReference type="AlphaFoldDB" id="A0A3P6SQR1"/>
<keyword evidence="1" id="KW-1015">Disulfide bond</keyword>
<evidence type="ECO:0000313" key="4">
    <source>
        <dbReference type="Proteomes" id="UP000277928"/>
    </source>
</evidence>
<keyword evidence="4" id="KW-1185">Reference proteome</keyword>
<dbReference type="OMA" id="WKNENDN"/>
<keyword evidence="1" id="KW-0245">EGF-like domain</keyword>